<reference evidence="8" key="1">
    <citation type="journal article" date="2006" name="Science">
        <title>Ancient noncoding elements conserved in the human genome.</title>
        <authorList>
            <person name="Venkatesh B."/>
            <person name="Kirkness E.F."/>
            <person name="Loh Y.H."/>
            <person name="Halpern A.L."/>
            <person name="Lee A.P."/>
            <person name="Johnson J."/>
            <person name="Dandona N."/>
            <person name="Viswanathan L.D."/>
            <person name="Tay A."/>
            <person name="Venter J.C."/>
            <person name="Strausberg R.L."/>
            <person name="Brenner S."/>
        </authorList>
    </citation>
    <scope>NUCLEOTIDE SEQUENCE [LARGE SCALE GENOMIC DNA]</scope>
</reference>
<proteinExistence type="predicted"/>
<dbReference type="InterPro" id="IPR051298">
    <property type="entry name" value="Heme_transport/Cell_adhesion"/>
</dbReference>
<keyword evidence="5" id="KW-0325">Glycoprotein</keyword>
<dbReference type="PANTHER" id="PTHR22917">
    <property type="entry name" value="HEMOPEXIN DOMAIN-CONTAINING PROTEIN"/>
    <property type="match status" value="1"/>
</dbReference>
<dbReference type="SUPFAM" id="SSF50923">
    <property type="entry name" value="Hemopexin-like domain"/>
    <property type="match status" value="1"/>
</dbReference>
<keyword evidence="8" id="KW-1185">Reference proteome</keyword>
<evidence type="ECO:0000256" key="2">
    <source>
        <dbReference type="ARBA" id="ARBA00022525"/>
    </source>
</evidence>
<evidence type="ECO:0000256" key="5">
    <source>
        <dbReference type="ARBA" id="ARBA00023180"/>
    </source>
</evidence>
<dbReference type="GeneTree" id="ENSGT00530000063751"/>
<dbReference type="InterPro" id="IPR018487">
    <property type="entry name" value="Hemopexin-like_repeat"/>
</dbReference>
<protein>
    <recommendedName>
        <fullName evidence="9">Proteoglycan 4</fullName>
    </recommendedName>
</protein>
<dbReference type="InterPro" id="IPR036375">
    <property type="entry name" value="Hemopexin-like_dom_sf"/>
</dbReference>
<dbReference type="CDD" id="cd00094">
    <property type="entry name" value="HX"/>
    <property type="match status" value="1"/>
</dbReference>
<dbReference type="Ensembl" id="ENSCMIT00000043877.1">
    <property type="protein sequence ID" value="ENSCMIP00000043255.1"/>
    <property type="gene ID" value="ENSCMIG00000017956.1"/>
</dbReference>
<sequence length="424" mass="47569">MNVETETTVWPTLPEQGITTDLNIDKVITVQPPAPEQGLTTDLNIVKEGTEKPTPMVPDQSQDVTTDLNLEKGVTASPTDPEGVTTNKEESAKLTVLDVTVITNNVEKHASPIDKNTNKSLLLQVPTAAHISKVTDDYKLYDDNSKYDVTLKPPTGTFRPQVNVTIPPTEEELNDANLCSGKPADAFTTLHNGTSYVFRGYLFWTLNVNGHAPGPPRRISDVWGIQSPIDAVFTRCNCDGNTFFIKGQKYWRFQNGKMDSGYPKTVSQGFSGLKGKIVAALSMAAYNNKPEVVHFFKEGGQFQTYSYRQRTSKTCSRQQIKVKHTIHINQNVSRFKRQAIVLFHHHLNRPQQTVSRLSVEMPVKKYWRGFPQKVTSAISSPNARRLNNYEYFVLSGDRRYAVDPVKQMAVKTKKRVAKSLYSCP</sequence>
<feature type="repeat" description="Hemopexin" evidence="6">
    <location>
        <begin position="226"/>
        <end position="273"/>
    </location>
</feature>
<dbReference type="Gene3D" id="2.110.10.10">
    <property type="entry name" value="Hemopexin-like domain"/>
    <property type="match status" value="1"/>
</dbReference>
<evidence type="ECO:0000256" key="6">
    <source>
        <dbReference type="PROSITE-ProRule" id="PRU01011"/>
    </source>
</evidence>
<dbReference type="Pfam" id="PF00045">
    <property type="entry name" value="Hemopexin"/>
    <property type="match status" value="1"/>
</dbReference>
<comment type="subcellular location">
    <subcellularLocation>
        <location evidence="1">Secreted</location>
    </subcellularLocation>
</comment>
<reference evidence="7" key="4">
    <citation type="submission" date="2025-08" db="UniProtKB">
        <authorList>
            <consortium name="Ensembl"/>
        </authorList>
    </citation>
    <scope>IDENTIFICATION</scope>
</reference>
<accession>A0A4W3KCV6</accession>
<evidence type="ECO:0000256" key="4">
    <source>
        <dbReference type="ARBA" id="ARBA00022737"/>
    </source>
</evidence>
<organism evidence="7 8">
    <name type="scientific">Callorhinchus milii</name>
    <name type="common">Ghost shark</name>
    <dbReference type="NCBI Taxonomy" id="7868"/>
    <lineage>
        <taxon>Eukaryota</taxon>
        <taxon>Metazoa</taxon>
        <taxon>Chordata</taxon>
        <taxon>Craniata</taxon>
        <taxon>Vertebrata</taxon>
        <taxon>Chondrichthyes</taxon>
        <taxon>Holocephali</taxon>
        <taxon>Chimaeriformes</taxon>
        <taxon>Callorhinchidae</taxon>
        <taxon>Callorhinchus</taxon>
    </lineage>
</organism>
<reference evidence="8" key="3">
    <citation type="journal article" date="2014" name="Nature">
        <title>Elephant shark genome provides unique insights into gnathostome evolution.</title>
        <authorList>
            <consortium name="International Elephant Shark Genome Sequencing Consortium"/>
            <person name="Venkatesh B."/>
            <person name="Lee A.P."/>
            <person name="Ravi V."/>
            <person name="Maurya A.K."/>
            <person name="Lian M.M."/>
            <person name="Swann J.B."/>
            <person name="Ohta Y."/>
            <person name="Flajnik M.F."/>
            <person name="Sutoh Y."/>
            <person name="Kasahara M."/>
            <person name="Hoon S."/>
            <person name="Gangu V."/>
            <person name="Roy S.W."/>
            <person name="Irimia M."/>
            <person name="Korzh V."/>
            <person name="Kondrychyn I."/>
            <person name="Lim Z.W."/>
            <person name="Tay B.H."/>
            <person name="Tohari S."/>
            <person name="Kong K.W."/>
            <person name="Ho S."/>
            <person name="Lorente-Galdos B."/>
            <person name="Quilez J."/>
            <person name="Marques-Bonet T."/>
            <person name="Raney B.J."/>
            <person name="Ingham P.W."/>
            <person name="Tay A."/>
            <person name="Hillier L.W."/>
            <person name="Minx P."/>
            <person name="Boehm T."/>
            <person name="Wilson R.K."/>
            <person name="Brenner S."/>
            <person name="Warren W.C."/>
        </authorList>
    </citation>
    <scope>NUCLEOTIDE SEQUENCE [LARGE SCALE GENOMIC DNA]</scope>
</reference>
<dbReference type="PANTHER" id="PTHR22917:SF1">
    <property type="entry name" value="PROTEOGLYCAN 4"/>
    <property type="match status" value="1"/>
</dbReference>
<evidence type="ECO:0008006" key="9">
    <source>
        <dbReference type="Google" id="ProtNLM"/>
    </source>
</evidence>
<evidence type="ECO:0000313" key="7">
    <source>
        <dbReference type="Ensembl" id="ENSCMIP00000043255.1"/>
    </source>
</evidence>
<reference evidence="7" key="5">
    <citation type="submission" date="2025-09" db="UniProtKB">
        <authorList>
            <consortium name="Ensembl"/>
        </authorList>
    </citation>
    <scope>IDENTIFICATION</scope>
</reference>
<dbReference type="InterPro" id="IPR000585">
    <property type="entry name" value="Hemopexin-like_dom"/>
</dbReference>
<dbReference type="GO" id="GO:0005615">
    <property type="term" value="C:extracellular space"/>
    <property type="evidence" value="ECO:0007669"/>
    <property type="project" value="TreeGrafter"/>
</dbReference>
<dbReference type="SMART" id="SM00120">
    <property type="entry name" value="HX"/>
    <property type="match status" value="2"/>
</dbReference>
<keyword evidence="4" id="KW-0677">Repeat</keyword>
<dbReference type="PROSITE" id="PS51642">
    <property type="entry name" value="HEMOPEXIN_2"/>
    <property type="match status" value="1"/>
</dbReference>
<evidence type="ECO:0000313" key="8">
    <source>
        <dbReference type="Proteomes" id="UP000314986"/>
    </source>
</evidence>
<dbReference type="AlphaFoldDB" id="A0A4W3KCV6"/>
<keyword evidence="3" id="KW-0732">Signal</keyword>
<keyword evidence="2" id="KW-0964">Secreted</keyword>
<dbReference type="Proteomes" id="UP000314986">
    <property type="component" value="Unassembled WGS sequence"/>
</dbReference>
<name>A0A4W3KCV6_CALMI</name>
<evidence type="ECO:0000256" key="3">
    <source>
        <dbReference type="ARBA" id="ARBA00022729"/>
    </source>
</evidence>
<reference evidence="8" key="2">
    <citation type="journal article" date="2007" name="PLoS Biol.">
        <title>Survey sequencing and comparative analysis of the elephant shark (Callorhinchus milii) genome.</title>
        <authorList>
            <person name="Venkatesh B."/>
            <person name="Kirkness E.F."/>
            <person name="Loh Y.H."/>
            <person name="Halpern A.L."/>
            <person name="Lee A.P."/>
            <person name="Johnson J."/>
            <person name="Dandona N."/>
            <person name="Viswanathan L.D."/>
            <person name="Tay A."/>
            <person name="Venter J.C."/>
            <person name="Strausberg R.L."/>
            <person name="Brenner S."/>
        </authorList>
    </citation>
    <scope>NUCLEOTIDE SEQUENCE [LARGE SCALE GENOMIC DNA]</scope>
</reference>
<evidence type="ECO:0000256" key="1">
    <source>
        <dbReference type="ARBA" id="ARBA00004613"/>
    </source>
</evidence>